<dbReference type="Proteomes" id="UP000239833">
    <property type="component" value="Chromosome"/>
</dbReference>
<keyword evidence="1" id="KW-0472">Membrane</keyword>
<reference evidence="2 5" key="2">
    <citation type="journal article" date="2020" name="Int. J. Med. Microbiol.">
        <title>Discovery of Paenibacillus larvae ERIC V: Phenotypic and genomic comparison to genotypes ERIC I-IV reveal different inventories of virulence factors which correlate with epidemiological prevalences of American Foulbrood.</title>
        <authorList>
            <person name="Beims H."/>
            <person name="Bunk B."/>
            <person name="Erler S."/>
            <person name="Mohr K.I."/>
            <person name="Sproer C."/>
            <person name="Pradella S."/>
            <person name="Gunther G."/>
            <person name="Rohde M."/>
            <person name="von der Ohe W."/>
            <person name="Steinert M."/>
        </authorList>
    </citation>
    <scope>NUCLEOTIDE SEQUENCE</scope>
    <source>
        <strain evidence="2">Eric_III</strain>
        <strain evidence="3">Eric_V</strain>
    </source>
</reference>
<evidence type="ECO:0000313" key="4">
    <source>
        <dbReference type="Proteomes" id="UP000239833"/>
    </source>
</evidence>
<dbReference type="Proteomes" id="UP000464330">
    <property type="component" value="Chromosome"/>
</dbReference>
<gene>
    <name evidence="2" type="ORF">ERICIII_01167</name>
    <name evidence="3" type="ORF">ERICV_01183</name>
</gene>
<reference evidence="4" key="1">
    <citation type="submission" date="2017-02" db="EMBL/GenBank/DDBJ databases">
        <title>Delineation of Paenibacillus larvae strains originating from foulbrood outbreaks.</title>
        <authorList>
            <person name="Beims H."/>
            <person name="Bunk B."/>
            <person name="Sproeer C."/>
            <person name="Mohr K.I."/>
            <person name="Pradella S."/>
            <person name="Guenther G."/>
            <person name="Rohde M."/>
            <person name="von der Ohe W."/>
            <person name="Steinert M."/>
        </authorList>
    </citation>
    <scope>NUCLEOTIDE SEQUENCE [LARGE SCALE GENOMIC DNA]</scope>
    <source>
        <strain evidence="4">Eric_III</strain>
    </source>
</reference>
<protein>
    <submittedName>
        <fullName evidence="2">Uncharacterized protein</fullName>
    </submittedName>
</protein>
<accession>A0A2L1TXG3</accession>
<evidence type="ECO:0000256" key="1">
    <source>
        <dbReference type="SAM" id="Phobius"/>
    </source>
</evidence>
<keyword evidence="1" id="KW-1133">Transmembrane helix</keyword>
<accession>A0A6C0QNP1</accession>
<feature type="transmembrane region" description="Helical" evidence="1">
    <location>
        <begin position="12"/>
        <end position="36"/>
    </location>
</feature>
<evidence type="ECO:0000313" key="2">
    <source>
        <dbReference type="EMBL" id="AVF25370.1"/>
    </source>
</evidence>
<proteinExistence type="predicted"/>
<accession>A0A8B6WXF4</accession>
<dbReference type="EMBL" id="CP019717">
    <property type="protein sequence ID" value="QHZ50355.1"/>
    <property type="molecule type" value="Genomic_DNA"/>
</dbReference>
<evidence type="ECO:0000313" key="3">
    <source>
        <dbReference type="EMBL" id="QHZ50355.1"/>
    </source>
</evidence>
<sequence length="70" mass="8384">MRKMDEMEKYHSGFAARIAFSFYTIVLLVWSLINYIQENDTGWQLSIALVGSSIYLWILVYYKRKVRNNK</sequence>
<dbReference type="EMBL" id="CP019655">
    <property type="protein sequence ID" value="AVF25370.1"/>
    <property type="molecule type" value="Genomic_DNA"/>
</dbReference>
<evidence type="ECO:0000313" key="5">
    <source>
        <dbReference type="Proteomes" id="UP000464330"/>
    </source>
</evidence>
<organism evidence="2 4">
    <name type="scientific">Paenibacillus larvae subsp. larvae</name>
    <dbReference type="NCBI Taxonomy" id="147375"/>
    <lineage>
        <taxon>Bacteria</taxon>
        <taxon>Bacillati</taxon>
        <taxon>Bacillota</taxon>
        <taxon>Bacilli</taxon>
        <taxon>Bacillales</taxon>
        <taxon>Paenibacillaceae</taxon>
        <taxon>Paenibacillus</taxon>
    </lineage>
</organism>
<dbReference type="STRING" id="147375.BXP28_12630"/>
<feature type="transmembrane region" description="Helical" evidence="1">
    <location>
        <begin position="42"/>
        <end position="62"/>
    </location>
</feature>
<name>A0A2L1TXG3_9BACL</name>
<dbReference type="AlphaFoldDB" id="A0A2L1TXG3"/>
<keyword evidence="1" id="KW-0812">Transmembrane</keyword>